<feature type="domain" description="Barstar (barnase inhibitor)" evidence="2">
    <location>
        <begin position="2"/>
        <end position="84"/>
    </location>
</feature>
<reference evidence="3 4" key="1">
    <citation type="journal article" date="2016" name="Front. Microbiol.">
        <title>High-Level Heat Resistance of Spores of Bacillus amyloliquefaciens and Bacillus licheniformis Results from the Presence of a spoVA Operon in a Tn1546 Transposon.</title>
        <authorList>
            <person name="Berendsen E.M."/>
            <person name="Koning R.A."/>
            <person name="Boekhorst J."/>
            <person name="de Jong A."/>
            <person name="Kuipers O.P."/>
            <person name="Wells-Bennik M.H."/>
        </authorList>
    </citation>
    <scope>NUCLEOTIDE SEQUENCE [LARGE SCALE GENOMIC DNA]</scope>
    <source>
        <strain evidence="3 4">B4121</strain>
    </source>
</reference>
<proteinExistence type="inferred from homology"/>
<dbReference type="CDD" id="cd05142">
    <property type="entry name" value="Barstar"/>
    <property type="match status" value="1"/>
</dbReference>
<protein>
    <submittedName>
        <fullName evidence="3">Ribonuclease inhibitor</fullName>
    </submittedName>
</protein>
<dbReference type="AlphaFoldDB" id="A0A6N2FMM4"/>
<comment type="similarity">
    <text evidence="1">Belongs to the barstar family.</text>
</comment>
<dbReference type="EMBL" id="LKPO01000026">
    <property type="protein sequence ID" value="OLF87866.1"/>
    <property type="molecule type" value="Genomic_DNA"/>
</dbReference>
<dbReference type="Pfam" id="PF01337">
    <property type="entry name" value="Barstar"/>
    <property type="match status" value="1"/>
</dbReference>
<sequence>MDEIILDGDKFRTLDGLHKTLKERLDFPDYYGENLNALWDCLTGWIERPVTIIWRDFEKSKSYLGYSADEVLEVFKEAQNELGDLIIKVE</sequence>
<dbReference type="Gene3D" id="3.30.370.10">
    <property type="entry name" value="Barstar-like"/>
    <property type="match status" value="1"/>
</dbReference>
<dbReference type="InterPro" id="IPR000468">
    <property type="entry name" value="Barstar"/>
</dbReference>
<accession>A0A6N2FMM4</accession>
<evidence type="ECO:0000259" key="2">
    <source>
        <dbReference type="Pfam" id="PF01337"/>
    </source>
</evidence>
<comment type="caution">
    <text evidence="3">The sequence shown here is derived from an EMBL/GenBank/DDBJ whole genome shotgun (WGS) entry which is preliminary data.</text>
</comment>
<organism evidence="3 4">
    <name type="scientific">Bacillus paralicheniformis</name>
    <dbReference type="NCBI Taxonomy" id="1648923"/>
    <lineage>
        <taxon>Bacteria</taxon>
        <taxon>Bacillati</taxon>
        <taxon>Bacillota</taxon>
        <taxon>Bacilli</taxon>
        <taxon>Bacillales</taxon>
        <taxon>Bacillaceae</taxon>
        <taxon>Bacillus</taxon>
    </lineage>
</organism>
<evidence type="ECO:0000256" key="1">
    <source>
        <dbReference type="ARBA" id="ARBA00006845"/>
    </source>
</evidence>
<gene>
    <name evidence="3" type="ORF">B4121_4318</name>
</gene>
<dbReference type="InterPro" id="IPR035905">
    <property type="entry name" value="Barstar-like_sf"/>
</dbReference>
<dbReference type="RefSeq" id="WP_020451529.1">
    <property type="nucleotide sequence ID" value="NZ_AP025340.1"/>
</dbReference>
<dbReference type="SUPFAM" id="SSF52038">
    <property type="entry name" value="Barstar-related"/>
    <property type="match status" value="1"/>
</dbReference>
<dbReference type="Proteomes" id="UP000185604">
    <property type="component" value="Unassembled WGS sequence"/>
</dbReference>
<evidence type="ECO:0000313" key="4">
    <source>
        <dbReference type="Proteomes" id="UP000185604"/>
    </source>
</evidence>
<name>A0A6N2FMM4_9BACI</name>
<evidence type="ECO:0000313" key="3">
    <source>
        <dbReference type="EMBL" id="OLF87866.1"/>
    </source>
</evidence>